<keyword evidence="4" id="KW-1185">Reference proteome</keyword>
<gene>
    <name evidence="3" type="ORF">H9L13_01770</name>
</gene>
<sequence length="76" mass="7657">MAYKKVCLAVAAVAMMAPPAFASGNAQSGLTVGNCISDIVYGNEPNMADGSPGGPAEQAPGTKGATSFRPNRRARS</sequence>
<evidence type="ECO:0000256" key="2">
    <source>
        <dbReference type="SAM" id="SignalP"/>
    </source>
</evidence>
<evidence type="ECO:0000313" key="3">
    <source>
        <dbReference type="EMBL" id="QNN67699.1"/>
    </source>
</evidence>
<dbReference type="RefSeq" id="WP_187538498.1">
    <property type="nucleotide sequence ID" value="NZ_CP060718.1"/>
</dbReference>
<dbReference type="EMBL" id="CP060718">
    <property type="protein sequence ID" value="QNN67699.1"/>
    <property type="molecule type" value="Genomic_DNA"/>
</dbReference>
<proteinExistence type="predicted"/>
<feature type="chain" id="PRO_5028827232" evidence="2">
    <location>
        <begin position="23"/>
        <end position="76"/>
    </location>
</feature>
<keyword evidence="2" id="KW-0732">Signal</keyword>
<protein>
    <submittedName>
        <fullName evidence="3">Uncharacterized protein</fullName>
    </submittedName>
</protein>
<evidence type="ECO:0000313" key="4">
    <source>
        <dbReference type="Proteomes" id="UP000515971"/>
    </source>
</evidence>
<evidence type="ECO:0000256" key="1">
    <source>
        <dbReference type="SAM" id="MobiDB-lite"/>
    </source>
</evidence>
<dbReference type="AlphaFoldDB" id="A0A7G9SIM4"/>
<dbReference type="KEGG" id="slut:H9L13_01770"/>
<feature type="signal peptide" evidence="2">
    <location>
        <begin position="1"/>
        <end position="22"/>
    </location>
</feature>
<name>A0A7G9SIM4_9SPHN</name>
<organism evidence="3 4">
    <name type="scientific">Sphingomonas lutea</name>
    <dbReference type="NCBI Taxonomy" id="1045317"/>
    <lineage>
        <taxon>Bacteria</taxon>
        <taxon>Pseudomonadati</taxon>
        <taxon>Pseudomonadota</taxon>
        <taxon>Alphaproteobacteria</taxon>
        <taxon>Sphingomonadales</taxon>
        <taxon>Sphingomonadaceae</taxon>
        <taxon>Sphingomonas</taxon>
    </lineage>
</organism>
<dbReference type="Proteomes" id="UP000515971">
    <property type="component" value="Chromosome"/>
</dbReference>
<reference evidence="3 4" key="1">
    <citation type="submission" date="2020-08" db="EMBL/GenBank/DDBJ databases">
        <title>Genome sequence of Sphingomonas lutea KCTC 23642T.</title>
        <authorList>
            <person name="Hyun D.-W."/>
            <person name="Bae J.-W."/>
        </authorList>
    </citation>
    <scope>NUCLEOTIDE SEQUENCE [LARGE SCALE GENOMIC DNA]</scope>
    <source>
        <strain evidence="3 4">KCTC 23642</strain>
    </source>
</reference>
<accession>A0A7G9SIM4</accession>
<feature type="region of interest" description="Disordered" evidence="1">
    <location>
        <begin position="44"/>
        <end position="76"/>
    </location>
</feature>